<dbReference type="PROSITE" id="PS51257">
    <property type="entry name" value="PROKAR_LIPOPROTEIN"/>
    <property type="match status" value="1"/>
</dbReference>
<evidence type="ECO:0000313" key="2">
    <source>
        <dbReference type="EMBL" id="MEE1975267.1"/>
    </source>
</evidence>
<evidence type="ECO:0000256" key="1">
    <source>
        <dbReference type="ARBA" id="ARBA00009820"/>
    </source>
</evidence>
<accession>A0ABU7IQM9</accession>
<gene>
    <name evidence="2" type="ORF">V1I91_04260</name>
</gene>
<dbReference type="InterPro" id="IPR011042">
    <property type="entry name" value="6-blade_b-propeller_TolB-like"/>
</dbReference>
<comment type="caution">
    <text evidence="2">The sequence shown here is derived from an EMBL/GenBank/DDBJ whole genome shotgun (WGS) entry which is preliminary data.</text>
</comment>
<dbReference type="Proteomes" id="UP001356308">
    <property type="component" value="Unassembled WGS sequence"/>
</dbReference>
<evidence type="ECO:0000313" key="3">
    <source>
        <dbReference type="Proteomes" id="UP001356308"/>
    </source>
</evidence>
<dbReference type="InterPro" id="IPR011659">
    <property type="entry name" value="WD40"/>
</dbReference>
<reference evidence="2 3" key="1">
    <citation type="submission" date="2024-01" db="EMBL/GenBank/DDBJ databases">
        <title>Maribacter spp. originated from different algae showed divergent polysaccharides utilization ability.</title>
        <authorList>
            <person name="Wang H."/>
            <person name="Wu Y."/>
        </authorList>
    </citation>
    <scope>NUCLEOTIDE SEQUENCE [LARGE SCALE GENOMIC DNA]</scope>
    <source>
        <strain evidence="2 3">PR1</strain>
    </source>
</reference>
<comment type="similarity">
    <text evidence="1">Belongs to the TolB family.</text>
</comment>
<dbReference type="Gene3D" id="2.120.10.30">
    <property type="entry name" value="TolB, C-terminal domain"/>
    <property type="match status" value="3"/>
</dbReference>
<dbReference type="PANTHER" id="PTHR36842:SF1">
    <property type="entry name" value="PROTEIN TOLB"/>
    <property type="match status" value="1"/>
</dbReference>
<dbReference type="RefSeq" id="WP_272650095.1">
    <property type="nucleotide sequence ID" value="NZ_JAZDDG010000002.1"/>
</dbReference>
<sequence>MRILFVFGLICLVSSCKNETKNIPQPQEETTSLMAGNDTLIYPEEKYFKSIRQITFGGDNAEAYWSWDDKQMIFQSNNESWGLNCDQMFLMNIEDSFKETDSIPPMVSTGYGRTTCAYFMPDNKHFVYGSTHLVDTECPEVPLRKNGNYVWPVYDSFDIFIADLQGNITAQLTDEPGYDAEATISPKGDKIVFTSTRSGDLELYTMNLDGTDVKQITNELGYDGGAFFSPDGTKLIFRASRPKTPEAIKKYKDLLAEGLVEPTEMELFICNADGSDLKQLTFLGNANWSPFFHPSGKKVLFSSNFEAEKGFPFNLYFIDIDGKNLERVTHGETFDAFPVFSNDGKYLAFSSNRNNGGTRDTNLFIAEWQEALPEPSKGGE</sequence>
<dbReference type="EMBL" id="JAZDDG010000002">
    <property type="protein sequence ID" value="MEE1975267.1"/>
    <property type="molecule type" value="Genomic_DNA"/>
</dbReference>
<protein>
    <recommendedName>
        <fullName evidence="4">TolB protein</fullName>
    </recommendedName>
</protein>
<evidence type="ECO:0008006" key="4">
    <source>
        <dbReference type="Google" id="ProtNLM"/>
    </source>
</evidence>
<dbReference type="SUPFAM" id="SSF82171">
    <property type="entry name" value="DPP6 N-terminal domain-like"/>
    <property type="match status" value="1"/>
</dbReference>
<keyword evidence="3" id="KW-1185">Reference proteome</keyword>
<dbReference type="PANTHER" id="PTHR36842">
    <property type="entry name" value="PROTEIN TOLB HOMOLOG"/>
    <property type="match status" value="1"/>
</dbReference>
<organism evidence="2 3">
    <name type="scientific">Maribacter cobaltidurans</name>
    <dbReference type="NCBI Taxonomy" id="1178778"/>
    <lineage>
        <taxon>Bacteria</taxon>
        <taxon>Pseudomonadati</taxon>
        <taxon>Bacteroidota</taxon>
        <taxon>Flavobacteriia</taxon>
        <taxon>Flavobacteriales</taxon>
        <taxon>Flavobacteriaceae</taxon>
        <taxon>Maribacter</taxon>
    </lineage>
</organism>
<name>A0ABU7IQM9_9FLAO</name>
<dbReference type="Pfam" id="PF07676">
    <property type="entry name" value="PD40"/>
    <property type="match status" value="3"/>
</dbReference>
<proteinExistence type="inferred from homology"/>